<dbReference type="RefSeq" id="WP_012186758.1">
    <property type="nucleotide sequence ID" value="NC_009954.1"/>
</dbReference>
<dbReference type="Proteomes" id="UP000001137">
    <property type="component" value="Chromosome"/>
</dbReference>
<dbReference type="EMBL" id="CP000852">
    <property type="protein sequence ID" value="ABW02539.1"/>
    <property type="molecule type" value="Genomic_DNA"/>
</dbReference>
<dbReference type="STRING" id="397948.Cmaq_1716"/>
<evidence type="ECO:0000313" key="2">
    <source>
        <dbReference type="Proteomes" id="UP000001137"/>
    </source>
</evidence>
<dbReference type="KEGG" id="cma:Cmaq_1716"/>
<dbReference type="AlphaFoldDB" id="A8MAG2"/>
<proteinExistence type="predicted"/>
<name>A8MAG2_CALMQ</name>
<protein>
    <submittedName>
        <fullName evidence="1">Uncharacterized protein</fullName>
    </submittedName>
</protein>
<dbReference type="GeneID" id="5709415"/>
<gene>
    <name evidence="1" type="ordered locus">Cmaq_1716</name>
</gene>
<reference evidence="1 2" key="1">
    <citation type="submission" date="2007-10" db="EMBL/GenBank/DDBJ databases">
        <title>Complete sequence of Caldivirga maquilingensis IC-167.</title>
        <authorList>
            <consortium name="US DOE Joint Genome Institute"/>
            <person name="Copeland A."/>
            <person name="Lucas S."/>
            <person name="Lapidus A."/>
            <person name="Barry K."/>
            <person name="Glavina del Rio T."/>
            <person name="Dalin E."/>
            <person name="Tice H."/>
            <person name="Pitluck S."/>
            <person name="Saunders E."/>
            <person name="Brettin T."/>
            <person name="Bruce D."/>
            <person name="Detter J.C."/>
            <person name="Han C."/>
            <person name="Schmutz J."/>
            <person name="Larimer F."/>
            <person name="Land M."/>
            <person name="Hauser L."/>
            <person name="Kyrpides N."/>
            <person name="Ivanova N."/>
            <person name="Biddle J.F."/>
            <person name="Zhang Z."/>
            <person name="Fitz-Gibbon S.T."/>
            <person name="Lowe T.M."/>
            <person name="Saltikov C."/>
            <person name="House C.H."/>
            <person name="Richardson P."/>
        </authorList>
    </citation>
    <scope>NUCLEOTIDE SEQUENCE [LARGE SCALE GENOMIC DNA]</scope>
    <source>
        <strain evidence="2">ATCC 700844 / DSM 13496 / JCM 10307 / IC-167</strain>
    </source>
</reference>
<dbReference type="HOGENOM" id="CLU_2009997_0_0_2"/>
<evidence type="ECO:0000313" key="1">
    <source>
        <dbReference type="EMBL" id="ABW02539.1"/>
    </source>
</evidence>
<keyword evidence="2" id="KW-1185">Reference proteome</keyword>
<dbReference type="OrthoDB" id="378165at2157"/>
<accession>A8MAG2</accession>
<sequence length="123" mass="13775">MVAFIESTVKDYVKLLDDRISKLRELSSRLSDKVSNANVNNTRLSILRFENSEVFIVNGSDNEQLMNALMLILKIVNFQEKLYTLVKNDLSKLSNDDVKIAVIEPLGLPTRIILVPNNAAPGS</sequence>
<organism evidence="1 2">
    <name type="scientific">Caldivirga maquilingensis (strain ATCC 700844 / DSM 13496 / JCM 10307 / IC-167)</name>
    <dbReference type="NCBI Taxonomy" id="397948"/>
    <lineage>
        <taxon>Archaea</taxon>
        <taxon>Thermoproteota</taxon>
        <taxon>Thermoprotei</taxon>
        <taxon>Thermoproteales</taxon>
        <taxon>Thermoproteaceae</taxon>
        <taxon>Caldivirga</taxon>
    </lineage>
</organism>